<reference evidence="3" key="1">
    <citation type="submission" date="2017-08" db="EMBL/GenBank/DDBJ databases">
        <title>Genomes of multiple Clavibacter strains from different subspecies.</title>
        <authorList>
            <person name="Yuan X.-K."/>
            <person name="Li X.-S."/>
            <person name="Nie J."/>
            <person name="De Boer S.H."/>
        </authorList>
    </citation>
    <scope>NUCLEOTIDE SEQUENCE [LARGE SCALE GENOMIC DNA]</scope>
    <source>
        <strain evidence="3">ATCC 33566</strain>
    </source>
</reference>
<keyword evidence="4" id="KW-1185">Reference proteome</keyword>
<gene>
    <name evidence="3" type="ORF">B5P24_08245</name>
</gene>
<organism evidence="3 4">
    <name type="scientific">Clavibacter tessellarius</name>
    <dbReference type="NCBI Taxonomy" id="31965"/>
    <lineage>
        <taxon>Bacteria</taxon>
        <taxon>Bacillati</taxon>
        <taxon>Actinomycetota</taxon>
        <taxon>Actinomycetes</taxon>
        <taxon>Micrococcales</taxon>
        <taxon>Microbacteriaceae</taxon>
        <taxon>Clavibacter</taxon>
    </lineage>
</organism>
<protein>
    <submittedName>
        <fullName evidence="3">Uncharacterized protein</fullName>
    </submittedName>
</protein>
<dbReference type="RefSeq" id="WP_094131433.1">
    <property type="nucleotide sequence ID" value="NZ_CP040788.1"/>
</dbReference>
<keyword evidence="2" id="KW-0812">Transmembrane</keyword>
<feature type="transmembrane region" description="Helical" evidence="2">
    <location>
        <begin position="117"/>
        <end position="135"/>
    </location>
</feature>
<dbReference type="Proteomes" id="UP000215316">
    <property type="component" value="Unassembled WGS sequence"/>
</dbReference>
<dbReference type="OrthoDB" id="4955318at2"/>
<comment type="caution">
    <text evidence="3">The sequence shown here is derived from an EMBL/GenBank/DDBJ whole genome shotgun (WGS) entry which is preliminary data.</text>
</comment>
<feature type="transmembrane region" description="Helical" evidence="2">
    <location>
        <begin position="56"/>
        <end position="74"/>
    </location>
</feature>
<evidence type="ECO:0000256" key="2">
    <source>
        <dbReference type="SAM" id="Phobius"/>
    </source>
</evidence>
<evidence type="ECO:0000256" key="1">
    <source>
        <dbReference type="SAM" id="MobiDB-lite"/>
    </source>
</evidence>
<sequence>MDDARPRNPDSWEPPGLWAPLSGHLVLGLVKAPVVLVLLWLATLLPAVPSRGAGDLVAFVAVAIGIGALIEVLVEDPFARRRKLSSPGGWDFALVPPLVALIAVVALGWLMSGSLEMGTAVGAAWGLASAVGIALGRPWEPGMTQAEHDAKWVELKEMTKETFAPDVEEIRRRAGERSMQRYRDAIERKRREAGGDGDPR</sequence>
<feature type="transmembrane region" description="Helical" evidence="2">
    <location>
        <begin position="94"/>
        <end position="111"/>
    </location>
</feature>
<feature type="transmembrane region" description="Helical" evidence="2">
    <location>
        <begin position="21"/>
        <end position="44"/>
    </location>
</feature>
<keyword evidence="2" id="KW-0472">Membrane</keyword>
<proteinExistence type="predicted"/>
<accession>A0A225CKQ0</accession>
<evidence type="ECO:0000313" key="3">
    <source>
        <dbReference type="EMBL" id="OQJ62983.1"/>
    </source>
</evidence>
<dbReference type="EMBL" id="MZMQ01000001">
    <property type="protein sequence ID" value="OQJ62983.1"/>
    <property type="molecule type" value="Genomic_DNA"/>
</dbReference>
<dbReference type="AlphaFoldDB" id="A0A225CKQ0"/>
<name>A0A225CKQ0_9MICO</name>
<keyword evidence="2" id="KW-1133">Transmembrane helix</keyword>
<evidence type="ECO:0000313" key="4">
    <source>
        <dbReference type="Proteomes" id="UP000215316"/>
    </source>
</evidence>
<feature type="region of interest" description="Disordered" evidence="1">
    <location>
        <begin position="181"/>
        <end position="200"/>
    </location>
</feature>